<keyword evidence="4" id="KW-0249">Electron transport</keyword>
<dbReference type="EMBL" id="LAZR01044031">
    <property type="protein sequence ID" value="KKL05632.1"/>
    <property type="molecule type" value="Genomic_DNA"/>
</dbReference>
<evidence type="ECO:0000256" key="6">
    <source>
        <dbReference type="ARBA" id="ARBA00023014"/>
    </source>
</evidence>
<keyword evidence="7" id="KW-0472">Membrane</keyword>
<protein>
    <recommendedName>
        <fullName evidence="8">4Fe-4S ferredoxin-type domain-containing protein</fullName>
    </recommendedName>
</protein>
<feature type="transmembrane region" description="Helical" evidence="7">
    <location>
        <begin position="111"/>
        <end position="131"/>
    </location>
</feature>
<gene>
    <name evidence="9" type="ORF">LCGC14_2604100</name>
</gene>
<dbReference type="PROSITE" id="PS51379">
    <property type="entry name" value="4FE4S_FER_2"/>
    <property type="match status" value="1"/>
</dbReference>
<accession>A0A0F9AVJ5</accession>
<dbReference type="GO" id="GO:0005886">
    <property type="term" value="C:plasma membrane"/>
    <property type="evidence" value="ECO:0007669"/>
    <property type="project" value="TreeGrafter"/>
</dbReference>
<dbReference type="PANTHER" id="PTHR30176:SF3">
    <property type="entry name" value="FERREDOXIN-TYPE PROTEIN NAPH"/>
    <property type="match status" value="1"/>
</dbReference>
<evidence type="ECO:0000256" key="1">
    <source>
        <dbReference type="ARBA" id="ARBA00022448"/>
    </source>
</evidence>
<dbReference type="Gene3D" id="3.30.70.20">
    <property type="match status" value="1"/>
</dbReference>
<sequence>MSMYQYFTSGTFVKTIHESSFILMWIVFALTVLLGPVFCGWVCPLGSIQEWLGKLGKKLIKKKFNRLIPYRFDRVLRYLRYVMLGWVLYATAVTAKHVFADFDPYCALFRFWTGEVAITSLIILGAVLTTAEIEPDPIMDYELCTDCDDCIEKCPGDAISKDGEAGKPIFDPIKCWLMNAVEGRTFAKATEAGDTAVIENLQKTVFMLSEATPATCICGEGCLASCPIDNRI</sequence>
<keyword evidence="7" id="KW-1133">Transmembrane helix</keyword>
<keyword evidence="6" id="KW-0411">Iron-sulfur</keyword>
<dbReference type="SUPFAM" id="SSF54862">
    <property type="entry name" value="4Fe-4S ferredoxins"/>
    <property type="match status" value="1"/>
</dbReference>
<keyword evidence="2" id="KW-0004">4Fe-4S</keyword>
<organism evidence="9">
    <name type="scientific">marine sediment metagenome</name>
    <dbReference type="NCBI Taxonomy" id="412755"/>
    <lineage>
        <taxon>unclassified sequences</taxon>
        <taxon>metagenomes</taxon>
        <taxon>ecological metagenomes</taxon>
    </lineage>
</organism>
<feature type="domain" description="4Fe-4S ferredoxin-type" evidence="8">
    <location>
        <begin position="135"/>
        <end position="164"/>
    </location>
</feature>
<dbReference type="GO" id="GO:0046872">
    <property type="term" value="F:metal ion binding"/>
    <property type="evidence" value="ECO:0007669"/>
    <property type="project" value="UniProtKB-KW"/>
</dbReference>
<evidence type="ECO:0000256" key="5">
    <source>
        <dbReference type="ARBA" id="ARBA00023004"/>
    </source>
</evidence>
<dbReference type="AlphaFoldDB" id="A0A0F9AVJ5"/>
<feature type="transmembrane region" description="Helical" evidence="7">
    <location>
        <begin position="20"/>
        <end position="48"/>
    </location>
</feature>
<feature type="non-terminal residue" evidence="9">
    <location>
        <position position="232"/>
    </location>
</feature>
<evidence type="ECO:0000256" key="2">
    <source>
        <dbReference type="ARBA" id="ARBA00022485"/>
    </source>
</evidence>
<feature type="transmembrane region" description="Helical" evidence="7">
    <location>
        <begin position="78"/>
        <end position="99"/>
    </location>
</feature>
<dbReference type="InterPro" id="IPR017900">
    <property type="entry name" value="4Fe4S_Fe_S_CS"/>
</dbReference>
<dbReference type="InterPro" id="IPR017896">
    <property type="entry name" value="4Fe4S_Fe-S-bd"/>
</dbReference>
<evidence type="ECO:0000256" key="7">
    <source>
        <dbReference type="SAM" id="Phobius"/>
    </source>
</evidence>
<keyword evidence="1" id="KW-0813">Transport</keyword>
<dbReference type="PANTHER" id="PTHR30176">
    <property type="entry name" value="FERREDOXIN-TYPE PROTEIN NAPH"/>
    <property type="match status" value="1"/>
</dbReference>
<dbReference type="Pfam" id="PF00037">
    <property type="entry name" value="Fer4"/>
    <property type="match status" value="1"/>
</dbReference>
<proteinExistence type="predicted"/>
<keyword evidence="7" id="KW-0812">Transmembrane</keyword>
<dbReference type="GO" id="GO:0051539">
    <property type="term" value="F:4 iron, 4 sulfur cluster binding"/>
    <property type="evidence" value="ECO:0007669"/>
    <property type="project" value="UniProtKB-KW"/>
</dbReference>
<reference evidence="9" key="1">
    <citation type="journal article" date="2015" name="Nature">
        <title>Complex archaea that bridge the gap between prokaryotes and eukaryotes.</title>
        <authorList>
            <person name="Spang A."/>
            <person name="Saw J.H."/>
            <person name="Jorgensen S.L."/>
            <person name="Zaremba-Niedzwiedzka K."/>
            <person name="Martijn J."/>
            <person name="Lind A.E."/>
            <person name="van Eijk R."/>
            <person name="Schleper C."/>
            <person name="Guy L."/>
            <person name="Ettema T.J."/>
        </authorList>
    </citation>
    <scope>NUCLEOTIDE SEQUENCE</scope>
</reference>
<evidence type="ECO:0000256" key="3">
    <source>
        <dbReference type="ARBA" id="ARBA00022723"/>
    </source>
</evidence>
<dbReference type="PROSITE" id="PS00198">
    <property type="entry name" value="4FE4S_FER_1"/>
    <property type="match status" value="1"/>
</dbReference>
<evidence type="ECO:0000313" key="9">
    <source>
        <dbReference type="EMBL" id="KKL05632.1"/>
    </source>
</evidence>
<keyword evidence="3" id="KW-0479">Metal-binding</keyword>
<dbReference type="Pfam" id="PF12801">
    <property type="entry name" value="Fer4_5"/>
    <property type="match status" value="1"/>
</dbReference>
<dbReference type="InterPro" id="IPR051684">
    <property type="entry name" value="Electron_Trans/Redox"/>
</dbReference>
<evidence type="ECO:0000259" key="8">
    <source>
        <dbReference type="PROSITE" id="PS51379"/>
    </source>
</evidence>
<comment type="caution">
    <text evidence="9">The sequence shown here is derived from an EMBL/GenBank/DDBJ whole genome shotgun (WGS) entry which is preliminary data.</text>
</comment>
<name>A0A0F9AVJ5_9ZZZZ</name>
<keyword evidence="5" id="KW-0408">Iron</keyword>
<evidence type="ECO:0000256" key="4">
    <source>
        <dbReference type="ARBA" id="ARBA00022982"/>
    </source>
</evidence>